<dbReference type="InterPro" id="IPR024079">
    <property type="entry name" value="MetalloPept_cat_dom_sf"/>
</dbReference>
<evidence type="ECO:0000256" key="1">
    <source>
        <dbReference type="SAM" id="MobiDB-lite"/>
    </source>
</evidence>
<protein>
    <submittedName>
        <fullName evidence="3">ATPase</fullName>
    </submittedName>
</protein>
<sequence length="1210" mass="136602">MHFKKIALATAISSILAGCGADDQAYDTLSKPENSFRKTDVKTDQVYLYMPSMANAPRFAGSMAPFMQGQEKLVTLSFEAGQDNSDSGELKVRMVSPDVISQGEIDEGELGRWIESPDDTSLVLSIPVDYVDYQCKENDYNECTNKEEKVDNNETRWQDRRFFEPSFEDVKVAEATWNDLFTFANGCYTKVGSPRVAANPSISWKGYEVTKDGVINFEVKQDYRITNNWRCMFNALEKTDYDMDKLSFTASQFYSLVPLDLVRSPSNEYEPIVYAKGDEDTFGFFANEVGRPDPSYVGGNFDQKFSYLHRFNPNLEFIDYHLANNFDQNDETRFFKQITKDVIDRINPQLEKVGVPKIRLHEPSGKLSGDLRYNVINLIDEPLDNGLAGYGPSAANPLTGEIVHAHVNQYSGVLRSISDRLWDRIALDYNEDRVQLVKDPNAVETETETEASSVSSSSSPVQTQQVTADSITSDVGSVVEFDYAKMETETLADVMLAVKEELEVAEEDLTLEDMSALQELETRLWAENNMYPVSSLRAGVKLKTLPTSIGGKTFNYQDPSLWNGTVGEVGNLKKWDELTEAQQEEISLFIVGVFYAKTLVHELGHNLGLRHNFKGSNDEPNYFKPEELEDHGLKIVPRYSSIMDYNPSMMNALPVFGPYDLAALRFGYKREVEATAQVTTTDNEVKNETIYLDAGQYDASLRADVLDPYKQPSALLSDGTVKALKAEYPVTPMRDFDFCTDGNVSLNDNCNRHDEGRSVEEIMDYKLEAYNDNYYIRTIRGMSNDFDEQSIMDYAASRERQFQDWRNFLHNYDRYRELALGFELTHAQMLGLPFIFTDVCQGNPTQWPYTVYCGAPKAVDKARDALVNILITPDHTCEIENADGSFTYKKLADIISNYSMRNNFPVNYVPTSCFDDTVIASLAAGEKVIGEVGKFLNSGSAPRPAPVNNYSNYIDYIGHWPDKLAAASVLVDRIGTRRSTSRSISSLIELPETTGVDSQGFFTVFPKGDLLLDTLILGTGNLYKNFQDAEGNYRPAEGDFTAITWDDMIEAMPYYDSFPIRHKFALPRFGKTPLNKAILTAMTVTATDQTSDQRDEVFARKITMRSEPVGPSNSLREFKRSNGATYYATPENTYAWYMLGFKADLEALRMAEAANEDLTSVELSVINLADFQGVEKRKALDKQYAYQLQSLENLPVYNRINDLRHDLKAH</sequence>
<dbReference type="Proteomes" id="UP000037515">
    <property type="component" value="Unassembled WGS sequence"/>
</dbReference>
<evidence type="ECO:0000313" key="4">
    <source>
        <dbReference type="Proteomes" id="UP000037515"/>
    </source>
</evidence>
<feature type="compositionally biased region" description="Low complexity" evidence="1">
    <location>
        <begin position="450"/>
        <end position="468"/>
    </location>
</feature>
<dbReference type="GO" id="GO:0008237">
    <property type="term" value="F:metallopeptidase activity"/>
    <property type="evidence" value="ECO:0007669"/>
    <property type="project" value="InterPro"/>
</dbReference>
<comment type="caution">
    <text evidence="3">The sequence shown here is derived from an EMBL/GenBank/DDBJ whole genome shotgun (WGS) entry which is preliminary data.</text>
</comment>
<gene>
    <name evidence="3" type="ORF">AKJ17_10640</name>
</gene>
<dbReference type="PANTHER" id="PTHR38478:SF1">
    <property type="entry name" value="ZINC DEPENDENT METALLOPROTEASE DOMAIN LIPOPROTEIN"/>
    <property type="match status" value="1"/>
</dbReference>
<feature type="region of interest" description="Disordered" evidence="1">
    <location>
        <begin position="442"/>
        <end position="469"/>
    </location>
</feature>
<dbReference type="PROSITE" id="PS51257">
    <property type="entry name" value="PROKAR_LIPOPROTEIN"/>
    <property type="match status" value="1"/>
</dbReference>
<dbReference type="STRING" id="693.AKJ17_10640"/>
<dbReference type="RefSeq" id="WP_053395774.1">
    <property type="nucleotide sequence ID" value="NZ_LHPJ01000007.1"/>
</dbReference>
<proteinExistence type="predicted"/>
<evidence type="ECO:0000313" key="3">
    <source>
        <dbReference type="EMBL" id="KOO03786.1"/>
    </source>
</evidence>
<dbReference type="PANTHER" id="PTHR38478">
    <property type="entry name" value="PEPTIDASE M1A AND M12B"/>
    <property type="match status" value="1"/>
</dbReference>
<accession>A0A0M0HP50</accession>
<evidence type="ECO:0000259" key="2">
    <source>
        <dbReference type="Pfam" id="PF16313"/>
    </source>
</evidence>
<keyword evidence="4" id="KW-1185">Reference proteome</keyword>
<organism evidence="3 4">
    <name type="scientific">Vibrio nereis</name>
    <dbReference type="NCBI Taxonomy" id="693"/>
    <lineage>
        <taxon>Bacteria</taxon>
        <taxon>Pseudomonadati</taxon>
        <taxon>Pseudomonadota</taxon>
        <taxon>Gammaproteobacteria</taxon>
        <taxon>Vibrionales</taxon>
        <taxon>Vibrionaceae</taxon>
        <taxon>Vibrio</taxon>
    </lineage>
</organism>
<reference evidence="4" key="1">
    <citation type="submission" date="2015-08" db="EMBL/GenBank/DDBJ databases">
        <title>Vibrio galatheae sp. nov., a novel member of the Vibrionaceae family isolated from the Solomon Islands.</title>
        <authorList>
            <person name="Giubergia S."/>
            <person name="Machado H."/>
            <person name="Mateiu R.V."/>
            <person name="Gram L."/>
        </authorList>
    </citation>
    <scope>NUCLEOTIDE SEQUENCE [LARGE SCALE GENOMIC DNA]</scope>
    <source>
        <strain evidence="4">DSM 19584</strain>
    </source>
</reference>
<feature type="domain" description="EcxA zinc-binding" evidence="2">
    <location>
        <begin position="599"/>
        <end position="717"/>
    </location>
</feature>
<dbReference type="Gene3D" id="3.40.390.10">
    <property type="entry name" value="Collagenase (Catalytic Domain)"/>
    <property type="match status" value="1"/>
</dbReference>
<dbReference type="PATRIC" id="fig|693.5.peg.2177"/>
<dbReference type="AlphaFoldDB" id="A0A0M0HP50"/>
<dbReference type="Pfam" id="PF16313">
    <property type="entry name" value="DUF4953"/>
    <property type="match status" value="1"/>
</dbReference>
<dbReference type="OrthoDB" id="9776599at2"/>
<name>A0A0M0HP50_VIBNE</name>
<dbReference type="SUPFAM" id="SSF55486">
    <property type="entry name" value="Metalloproteases ('zincins'), catalytic domain"/>
    <property type="match status" value="1"/>
</dbReference>
<dbReference type="EMBL" id="LHPJ01000007">
    <property type="protein sequence ID" value="KOO03786.1"/>
    <property type="molecule type" value="Genomic_DNA"/>
</dbReference>
<dbReference type="InterPro" id="IPR032534">
    <property type="entry name" value="EcxA_zinc-bd"/>
</dbReference>